<feature type="compositionally biased region" description="Polar residues" evidence="1">
    <location>
        <begin position="31"/>
        <end position="49"/>
    </location>
</feature>
<gene>
    <name evidence="2" type="ORF">BJ508DRAFT_325763</name>
</gene>
<evidence type="ECO:0000256" key="1">
    <source>
        <dbReference type="SAM" id="MobiDB-lite"/>
    </source>
</evidence>
<evidence type="ECO:0000313" key="2">
    <source>
        <dbReference type="EMBL" id="RPA82230.1"/>
    </source>
</evidence>
<feature type="compositionally biased region" description="Basic and acidic residues" evidence="1">
    <location>
        <begin position="440"/>
        <end position="466"/>
    </location>
</feature>
<name>A0A3N4IDK7_ASCIM</name>
<evidence type="ECO:0000313" key="3">
    <source>
        <dbReference type="Proteomes" id="UP000275078"/>
    </source>
</evidence>
<proteinExistence type="predicted"/>
<feature type="region of interest" description="Disordered" evidence="1">
    <location>
        <begin position="273"/>
        <end position="297"/>
    </location>
</feature>
<protein>
    <submittedName>
        <fullName evidence="2">Uncharacterized protein</fullName>
    </submittedName>
</protein>
<dbReference type="Proteomes" id="UP000275078">
    <property type="component" value="Unassembled WGS sequence"/>
</dbReference>
<keyword evidence="3" id="KW-1185">Reference proteome</keyword>
<feature type="compositionally biased region" description="Polar residues" evidence="1">
    <location>
        <begin position="178"/>
        <end position="187"/>
    </location>
</feature>
<feature type="region of interest" description="Disordered" evidence="1">
    <location>
        <begin position="1"/>
        <end position="66"/>
    </location>
</feature>
<feature type="region of interest" description="Disordered" evidence="1">
    <location>
        <begin position="317"/>
        <end position="336"/>
    </location>
</feature>
<feature type="compositionally biased region" description="Polar residues" evidence="1">
    <location>
        <begin position="1"/>
        <end position="14"/>
    </location>
</feature>
<organism evidence="2 3">
    <name type="scientific">Ascobolus immersus RN42</name>
    <dbReference type="NCBI Taxonomy" id="1160509"/>
    <lineage>
        <taxon>Eukaryota</taxon>
        <taxon>Fungi</taxon>
        <taxon>Dikarya</taxon>
        <taxon>Ascomycota</taxon>
        <taxon>Pezizomycotina</taxon>
        <taxon>Pezizomycetes</taxon>
        <taxon>Pezizales</taxon>
        <taxon>Ascobolaceae</taxon>
        <taxon>Ascobolus</taxon>
    </lineage>
</organism>
<dbReference type="AlphaFoldDB" id="A0A3N4IDK7"/>
<feature type="region of interest" description="Disordered" evidence="1">
    <location>
        <begin position="166"/>
        <end position="187"/>
    </location>
</feature>
<accession>A0A3N4IDK7</accession>
<sequence>MVSPPGQSRSSAPNSAPGLVYESPGGRVHNHTSPSVPGNTATKQEQPLQLTRKRRSPWESSEYTVDANPAELLQALRYPSSYNRPALNRVASKERIAQKPIPPPLPPRNIGRARSNAISLSGGLPPYFATSPTLGRGHTEVPRYDPILDDTDLQLPSTRPVVIAGSSREGQPYIRYGSPSQAPQRQRSTFQDLPHLESMRITPSLLSPPLSPYHGSPDSLNTPPLNTSSPHVRFQDLYIQHPTTLQALEREVAEIQRLEQLNERERLQAVQSQMTERRHYVRSNAPSPRSAFSDDDTDMDIDIESQIGIAITTDTMSTDTTAASSPRQSLSREDAESRFPTIAAHQALFANDTQQELHERRIEDHIRRQEREAQQARAEQQQRYQVTAPGTIANVGLGMARNFLSVFTGGVHMQRNINTPHGPINSLRMMDNENRAIEEARRIRSGEQRGRTNERTGEREHGRSRQPEGGFWGSGRVFGRYRMDTSDS</sequence>
<dbReference type="EMBL" id="ML119673">
    <property type="protein sequence ID" value="RPA82230.1"/>
    <property type="molecule type" value="Genomic_DNA"/>
</dbReference>
<feature type="region of interest" description="Disordered" evidence="1">
    <location>
        <begin position="440"/>
        <end position="477"/>
    </location>
</feature>
<reference evidence="2 3" key="1">
    <citation type="journal article" date="2018" name="Nat. Ecol. Evol.">
        <title>Pezizomycetes genomes reveal the molecular basis of ectomycorrhizal truffle lifestyle.</title>
        <authorList>
            <person name="Murat C."/>
            <person name="Payen T."/>
            <person name="Noel B."/>
            <person name="Kuo A."/>
            <person name="Morin E."/>
            <person name="Chen J."/>
            <person name="Kohler A."/>
            <person name="Krizsan K."/>
            <person name="Balestrini R."/>
            <person name="Da Silva C."/>
            <person name="Montanini B."/>
            <person name="Hainaut M."/>
            <person name="Levati E."/>
            <person name="Barry K.W."/>
            <person name="Belfiori B."/>
            <person name="Cichocki N."/>
            <person name="Clum A."/>
            <person name="Dockter R.B."/>
            <person name="Fauchery L."/>
            <person name="Guy J."/>
            <person name="Iotti M."/>
            <person name="Le Tacon F."/>
            <person name="Lindquist E.A."/>
            <person name="Lipzen A."/>
            <person name="Malagnac F."/>
            <person name="Mello A."/>
            <person name="Molinier V."/>
            <person name="Miyauchi S."/>
            <person name="Poulain J."/>
            <person name="Riccioni C."/>
            <person name="Rubini A."/>
            <person name="Sitrit Y."/>
            <person name="Splivallo R."/>
            <person name="Traeger S."/>
            <person name="Wang M."/>
            <person name="Zifcakova L."/>
            <person name="Wipf D."/>
            <person name="Zambonelli A."/>
            <person name="Paolocci F."/>
            <person name="Nowrousian M."/>
            <person name="Ottonello S."/>
            <person name="Baldrian P."/>
            <person name="Spatafora J.W."/>
            <person name="Henrissat B."/>
            <person name="Nagy L.G."/>
            <person name="Aury J.M."/>
            <person name="Wincker P."/>
            <person name="Grigoriev I.V."/>
            <person name="Bonfante P."/>
            <person name="Martin F.M."/>
        </authorList>
    </citation>
    <scope>NUCLEOTIDE SEQUENCE [LARGE SCALE GENOMIC DNA]</scope>
    <source>
        <strain evidence="2 3">RN42</strain>
    </source>
</reference>